<dbReference type="EMBL" id="BPUS01000013">
    <property type="protein sequence ID" value="GJH28054.1"/>
    <property type="molecule type" value="Genomic_DNA"/>
</dbReference>
<organism evidence="1 2">
    <name type="scientific">Caballeronia novacaledonica</name>
    <dbReference type="NCBI Taxonomy" id="1544861"/>
    <lineage>
        <taxon>Bacteria</taxon>
        <taxon>Pseudomonadati</taxon>
        <taxon>Pseudomonadota</taxon>
        <taxon>Betaproteobacteria</taxon>
        <taxon>Burkholderiales</taxon>
        <taxon>Burkholderiaceae</taxon>
        <taxon>Caballeronia</taxon>
    </lineage>
</organism>
<name>A0AA37IF20_9BURK</name>
<dbReference type="RefSeq" id="WP_222946501.1">
    <property type="nucleotide sequence ID" value="NZ_BPUS01000013.1"/>
</dbReference>
<proteinExistence type="predicted"/>
<evidence type="ECO:0000313" key="2">
    <source>
        <dbReference type="Proteomes" id="UP001055111"/>
    </source>
</evidence>
<accession>A0AA37IF20</accession>
<evidence type="ECO:0000313" key="1">
    <source>
        <dbReference type="EMBL" id="GJH28054.1"/>
    </source>
</evidence>
<dbReference type="AlphaFoldDB" id="A0AA37IF20"/>
<comment type="caution">
    <text evidence="1">The sequence shown here is derived from an EMBL/GenBank/DDBJ whole genome shotgun (WGS) entry which is preliminary data.</text>
</comment>
<reference evidence="1" key="1">
    <citation type="submission" date="2022-09" db="EMBL/GenBank/DDBJ databases">
        <title>Isolation and characterization of 3-chlorobenzoate degrading bacteria from soils in Shizuoka.</title>
        <authorList>
            <person name="Ifat A."/>
            <person name="Ogawa N."/>
            <person name="Kimbara K."/>
            <person name="Moriuchi R."/>
            <person name="Dohra H."/>
            <person name="Shintani M."/>
        </authorList>
    </citation>
    <scope>NUCLEOTIDE SEQUENCE</scope>
    <source>
        <strain evidence="1">19CS4-2</strain>
    </source>
</reference>
<gene>
    <name evidence="1" type="ORF">CBA19CS42_26080</name>
</gene>
<sequence length="88" mass="9964">MSGPFSFRNRLVQCPRCRRQVAVGMNVCPHCDFHRVRKAEPLPAPEPVPVQTPIPVVEEVRLAETTDLPSRSMLVILLAMLATFRRRA</sequence>
<protein>
    <submittedName>
        <fullName evidence="1">Uncharacterized protein</fullName>
    </submittedName>
</protein>
<dbReference type="Proteomes" id="UP001055111">
    <property type="component" value="Unassembled WGS sequence"/>
</dbReference>